<proteinExistence type="predicted"/>
<name>A0A0A9DZB7_ARUDO</name>
<accession>A0A0A9DZB7</accession>
<sequence>MKPRKLPSMLLDFFSGLVRIKDKTLKFTVGLIL</sequence>
<organism evidence="1">
    <name type="scientific">Arundo donax</name>
    <name type="common">Giant reed</name>
    <name type="synonym">Donax arundinaceus</name>
    <dbReference type="NCBI Taxonomy" id="35708"/>
    <lineage>
        <taxon>Eukaryota</taxon>
        <taxon>Viridiplantae</taxon>
        <taxon>Streptophyta</taxon>
        <taxon>Embryophyta</taxon>
        <taxon>Tracheophyta</taxon>
        <taxon>Spermatophyta</taxon>
        <taxon>Magnoliopsida</taxon>
        <taxon>Liliopsida</taxon>
        <taxon>Poales</taxon>
        <taxon>Poaceae</taxon>
        <taxon>PACMAD clade</taxon>
        <taxon>Arundinoideae</taxon>
        <taxon>Arundineae</taxon>
        <taxon>Arundo</taxon>
    </lineage>
</organism>
<dbReference type="EMBL" id="GBRH01204799">
    <property type="protein sequence ID" value="JAD93096.1"/>
    <property type="molecule type" value="Transcribed_RNA"/>
</dbReference>
<reference evidence="1" key="2">
    <citation type="journal article" date="2015" name="Data Brief">
        <title>Shoot transcriptome of the giant reed, Arundo donax.</title>
        <authorList>
            <person name="Barrero R.A."/>
            <person name="Guerrero F.D."/>
            <person name="Moolhuijzen P."/>
            <person name="Goolsby J.A."/>
            <person name="Tidwell J."/>
            <person name="Bellgard S.E."/>
            <person name="Bellgard M.I."/>
        </authorList>
    </citation>
    <scope>NUCLEOTIDE SEQUENCE</scope>
    <source>
        <tissue evidence="1">Shoot tissue taken approximately 20 cm above the soil surface</tissue>
    </source>
</reference>
<evidence type="ECO:0000313" key="1">
    <source>
        <dbReference type="EMBL" id="JAD93096.1"/>
    </source>
</evidence>
<reference evidence="1" key="1">
    <citation type="submission" date="2014-09" db="EMBL/GenBank/DDBJ databases">
        <authorList>
            <person name="Magalhaes I.L.F."/>
            <person name="Oliveira U."/>
            <person name="Santos F.R."/>
            <person name="Vidigal T.H.D.A."/>
            <person name="Brescovit A.D."/>
            <person name="Santos A.J."/>
        </authorList>
    </citation>
    <scope>NUCLEOTIDE SEQUENCE</scope>
    <source>
        <tissue evidence="1">Shoot tissue taken approximately 20 cm above the soil surface</tissue>
    </source>
</reference>
<protein>
    <submittedName>
        <fullName evidence="1">Uncharacterized protein</fullName>
    </submittedName>
</protein>
<dbReference type="AlphaFoldDB" id="A0A0A9DZB7"/>